<dbReference type="EMBL" id="JAAAID010001689">
    <property type="protein sequence ID" value="KAG0009105.1"/>
    <property type="molecule type" value="Genomic_DNA"/>
</dbReference>
<dbReference type="AlphaFoldDB" id="A0A9P6MPG5"/>
<dbReference type="Gene3D" id="2.130.10.10">
    <property type="entry name" value="YVTN repeat-like/Quinoprotein amine dehydrogenase"/>
    <property type="match status" value="1"/>
</dbReference>
<evidence type="ECO:0000313" key="2">
    <source>
        <dbReference type="EMBL" id="KAG0009105.1"/>
    </source>
</evidence>
<sequence>MDLHRGEIVRLRIKGSKLLSGDSFGEVAVWDTTTYTCEGLIDAGSGSIQLMDFSEAAMIMTVISKSGVIHIRSLIVLTDHHLLHMEWEPLFKSPKNNFIIDTHGELPPNLAKTPSVVRTKIPPISTITSIAIGGKHPRVLIANADRPSLDGAVRVCPPTSRYSTQRSRQKQQPQQEQKDEYLELVEELEMASLSGIPTENVGIVLTSQVEGISDYLKTCGLKPSFMDVDDDVIVIGTSKGDIVVMSMTPQE</sequence>
<proteinExistence type="predicted"/>
<evidence type="ECO:0000313" key="3">
    <source>
        <dbReference type="Proteomes" id="UP000703661"/>
    </source>
</evidence>
<dbReference type="Proteomes" id="UP000703661">
    <property type="component" value="Unassembled WGS sequence"/>
</dbReference>
<dbReference type="SUPFAM" id="SSF50978">
    <property type="entry name" value="WD40 repeat-like"/>
    <property type="match status" value="1"/>
</dbReference>
<organism evidence="2 3">
    <name type="scientific">Entomortierella chlamydospora</name>
    <dbReference type="NCBI Taxonomy" id="101097"/>
    <lineage>
        <taxon>Eukaryota</taxon>
        <taxon>Fungi</taxon>
        <taxon>Fungi incertae sedis</taxon>
        <taxon>Mucoromycota</taxon>
        <taxon>Mortierellomycotina</taxon>
        <taxon>Mortierellomycetes</taxon>
        <taxon>Mortierellales</taxon>
        <taxon>Mortierellaceae</taxon>
        <taxon>Entomortierella</taxon>
    </lineage>
</organism>
<accession>A0A9P6MPG5</accession>
<evidence type="ECO:0000256" key="1">
    <source>
        <dbReference type="SAM" id="MobiDB-lite"/>
    </source>
</evidence>
<dbReference type="InterPro" id="IPR036322">
    <property type="entry name" value="WD40_repeat_dom_sf"/>
</dbReference>
<dbReference type="InterPro" id="IPR015943">
    <property type="entry name" value="WD40/YVTN_repeat-like_dom_sf"/>
</dbReference>
<protein>
    <submittedName>
        <fullName evidence="2">Uncharacterized protein</fullName>
    </submittedName>
</protein>
<gene>
    <name evidence="2" type="ORF">BGZ80_002731</name>
</gene>
<feature type="region of interest" description="Disordered" evidence="1">
    <location>
        <begin position="151"/>
        <end position="178"/>
    </location>
</feature>
<name>A0A9P6MPG5_9FUNG</name>
<keyword evidence="3" id="KW-1185">Reference proteome</keyword>
<comment type="caution">
    <text evidence="2">The sequence shown here is derived from an EMBL/GenBank/DDBJ whole genome shotgun (WGS) entry which is preliminary data.</text>
</comment>
<reference evidence="2" key="1">
    <citation type="journal article" date="2020" name="Fungal Divers.">
        <title>Resolving the Mortierellaceae phylogeny through synthesis of multi-gene phylogenetics and phylogenomics.</title>
        <authorList>
            <person name="Vandepol N."/>
            <person name="Liber J."/>
            <person name="Desiro A."/>
            <person name="Na H."/>
            <person name="Kennedy M."/>
            <person name="Barry K."/>
            <person name="Grigoriev I.V."/>
            <person name="Miller A.N."/>
            <person name="O'Donnell K."/>
            <person name="Stajich J.E."/>
            <person name="Bonito G."/>
        </authorList>
    </citation>
    <scope>NUCLEOTIDE SEQUENCE</scope>
    <source>
        <strain evidence="2">NRRL 2769</strain>
    </source>
</reference>